<evidence type="ECO:0000313" key="2">
    <source>
        <dbReference type="EMBL" id="TDO16475.1"/>
    </source>
</evidence>
<keyword evidence="1" id="KW-1133">Transmembrane helix</keyword>
<sequence>MVLFFELSVTSFIMLYTMFLALALNSPESMEKEAVKSRDHKTHLSDE</sequence>
<organism evidence="2 3">
    <name type="scientific">Halomonas ventosae</name>
    <dbReference type="NCBI Taxonomy" id="229007"/>
    <lineage>
        <taxon>Bacteria</taxon>
        <taxon>Pseudomonadati</taxon>
        <taxon>Pseudomonadota</taxon>
        <taxon>Gammaproteobacteria</taxon>
        <taxon>Oceanospirillales</taxon>
        <taxon>Halomonadaceae</taxon>
        <taxon>Halomonas</taxon>
    </lineage>
</organism>
<dbReference type="EMBL" id="SNWH01000001">
    <property type="protein sequence ID" value="TDO16475.1"/>
    <property type="molecule type" value="Genomic_DNA"/>
</dbReference>
<keyword evidence="1" id="KW-0812">Transmembrane</keyword>
<protein>
    <submittedName>
        <fullName evidence="2">Uncharacterized protein</fullName>
    </submittedName>
</protein>
<evidence type="ECO:0000313" key="3">
    <source>
        <dbReference type="Proteomes" id="UP000295150"/>
    </source>
</evidence>
<keyword evidence="3" id="KW-1185">Reference proteome</keyword>
<name>A0A4R6I6U1_9GAMM</name>
<accession>A0A4R6I6U1</accession>
<dbReference type="AlphaFoldDB" id="A0A4R6I6U1"/>
<reference evidence="2 3" key="1">
    <citation type="submission" date="2019-03" db="EMBL/GenBank/DDBJ databases">
        <title>Freshwater and sediment microbial communities from various areas in North America, analyzing microbe dynamics in response to fracking.</title>
        <authorList>
            <person name="Lamendella R."/>
        </authorList>
    </citation>
    <scope>NUCLEOTIDE SEQUENCE [LARGE SCALE GENOMIC DNA]</scope>
    <source>
        <strain evidence="2 3">1_TX</strain>
    </source>
</reference>
<evidence type="ECO:0000256" key="1">
    <source>
        <dbReference type="SAM" id="Phobius"/>
    </source>
</evidence>
<dbReference type="Proteomes" id="UP000295150">
    <property type="component" value="Unassembled WGS sequence"/>
</dbReference>
<feature type="transmembrane region" description="Helical" evidence="1">
    <location>
        <begin position="6"/>
        <end position="24"/>
    </location>
</feature>
<comment type="caution">
    <text evidence="2">The sequence shown here is derived from an EMBL/GenBank/DDBJ whole genome shotgun (WGS) entry which is preliminary data.</text>
</comment>
<keyword evidence="1" id="KW-0472">Membrane</keyword>
<proteinExistence type="predicted"/>
<gene>
    <name evidence="2" type="ORF">DFO68_1011</name>
</gene>